<reference evidence="2" key="1">
    <citation type="submission" date="2023-04" db="EMBL/GenBank/DDBJ databases">
        <authorList>
            <consortium name="ELIXIR-Norway"/>
        </authorList>
    </citation>
    <scope>NUCLEOTIDE SEQUENCE [LARGE SCALE GENOMIC DNA]</scope>
</reference>
<dbReference type="Proteomes" id="UP001176941">
    <property type="component" value="Chromosome 31"/>
</dbReference>
<evidence type="ECO:0000313" key="2">
    <source>
        <dbReference type="EMBL" id="CAI9171880.1"/>
    </source>
</evidence>
<organism evidence="2 3">
    <name type="scientific">Rangifer tarandus platyrhynchus</name>
    <name type="common">Svalbard reindeer</name>
    <dbReference type="NCBI Taxonomy" id="3082113"/>
    <lineage>
        <taxon>Eukaryota</taxon>
        <taxon>Metazoa</taxon>
        <taxon>Chordata</taxon>
        <taxon>Craniata</taxon>
        <taxon>Vertebrata</taxon>
        <taxon>Euteleostomi</taxon>
        <taxon>Mammalia</taxon>
        <taxon>Eutheria</taxon>
        <taxon>Laurasiatheria</taxon>
        <taxon>Artiodactyla</taxon>
        <taxon>Ruminantia</taxon>
        <taxon>Pecora</taxon>
        <taxon>Cervidae</taxon>
        <taxon>Odocoileinae</taxon>
        <taxon>Rangifer</taxon>
    </lineage>
</organism>
<dbReference type="EMBL" id="OX459967">
    <property type="protein sequence ID" value="CAI9171880.1"/>
    <property type="molecule type" value="Genomic_DNA"/>
</dbReference>
<sequence>MGDREGPSVLLQLRPLLPTRGLFPSLKGGKGVDSGRENPAGSPRPTKSRPPEGVFHPVAEAGPLEPWVGGDLPSREDASCWPWPARSGHREEGAVLMSSRAGFGLTLHLLSAFTPNQRQLGKS</sequence>
<name>A0ABN8ZDK1_RANTA</name>
<feature type="region of interest" description="Disordered" evidence="1">
    <location>
        <begin position="20"/>
        <end position="71"/>
    </location>
</feature>
<accession>A0ABN8ZDK1</accession>
<proteinExistence type="predicted"/>
<protein>
    <submittedName>
        <fullName evidence="2">Uncharacterized protein</fullName>
    </submittedName>
</protein>
<keyword evidence="3" id="KW-1185">Reference proteome</keyword>
<gene>
    <name evidence="2" type="ORF">MRATA1EN1_LOCUS20842</name>
</gene>
<evidence type="ECO:0000256" key="1">
    <source>
        <dbReference type="SAM" id="MobiDB-lite"/>
    </source>
</evidence>
<evidence type="ECO:0000313" key="3">
    <source>
        <dbReference type="Proteomes" id="UP001176941"/>
    </source>
</evidence>